<comment type="subunit">
    <text evidence="12">F-type ATPases have 2 components, CF(1) - the catalytic core - and CF(0) - the membrane proton channel. CF(1) has five subunits: alpha(3), beta(3), gamma(1), delta(1), epsilon(1). CF(0) has four main subunits: a(1), b(1), b'(1) and c(9-12).</text>
</comment>
<dbReference type="InterPro" id="IPR020003">
    <property type="entry name" value="ATPase_a/bsu_AS"/>
</dbReference>
<dbReference type="FunFam" id="3.40.50.300:FF:002432">
    <property type="entry name" value="ATP synthase subunit alpha, mitochondrial"/>
    <property type="match status" value="1"/>
</dbReference>
<evidence type="ECO:0000313" key="15">
    <source>
        <dbReference type="Proteomes" id="UP000184322"/>
    </source>
</evidence>
<dbReference type="STRING" id="48003.BLA55_01635"/>
<dbReference type="GO" id="GO:0043531">
    <property type="term" value="F:ADP binding"/>
    <property type="evidence" value="ECO:0007669"/>
    <property type="project" value="TreeGrafter"/>
</dbReference>
<dbReference type="GO" id="GO:0046933">
    <property type="term" value="F:proton-transporting ATP synthase activity, rotational mechanism"/>
    <property type="evidence" value="ECO:0007669"/>
    <property type="project" value="InterPro"/>
</dbReference>
<evidence type="ECO:0000256" key="8">
    <source>
        <dbReference type="ARBA" id="ARBA00023065"/>
    </source>
</evidence>
<dbReference type="InterPro" id="IPR027417">
    <property type="entry name" value="P-loop_NTPase"/>
</dbReference>
<keyword evidence="8" id="KW-0406">Ion transport</keyword>
<dbReference type="NCBIfam" id="NF045936">
    <property type="entry name" value="MSC_0619_alpha"/>
    <property type="match status" value="1"/>
</dbReference>
<comment type="similarity">
    <text evidence="2">Belongs to the ATPase alpha/beta chains family.</text>
</comment>
<dbReference type="InterPro" id="IPR005294">
    <property type="entry name" value="ATP_synth_F1_asu"/>
</dbReference>
<dbReference type="InterPro" id="IPR000194">
    <property type="entry name" value="ATPase_F1/V1/A1_a/bsu_nucl-bd"/>
</dbReference>
<dbReference type="AlphaFoldDB" id="A0A1L4FRY9"/>
<dbReference type="KEGG" id="mpul:BLA55_01635"/>
<evidence type="ECO:0000256" key="2">
    <source>
        <dbReference type="ARBA" id="ARBA00008936"/>
    </source>
</evidence>
<evidence type="ECO:0000256" key="4">
    <source>
        <dbReference type="ARBA" id="ARBA00022741"/>
    </source>
</evidence>
<reference evidence="15" key="1">
    <citation type="submission" date="2016-10" db="EMBL/GenBank/DDBJ databases">
        <authorList>
            <person name="Beylefeld A."/>
            <person name="Abolnik C."/>
        </authorList>
    </citation>
    <scope>NUCLEOTIDE SEQUENCE [LARGE SCALE GENOMIC DNA]</scope>
    <source>
        <strain evidence="15">B359_6</strain>
    </source>
</reference>
<evidence type="ECO:0000256" key="3">
    <source>
        <dbReference type="ARBA" id="ARBA00022448"/>
    </source>
</evidence>
<gene>
    <name evidence="14" type="ORF">BLA55_01635</name>
</gene>
<accession>A0A1L4FRY9</accession>
<keyword evidence="10" id="KW-0139">CF(1)</keyword>
<dbReference type="EMBL" id="CP017813">
    <property type="protein sequence ID" value="APJ38371.1"/>
    <property type="molecule type" value="Genomic_DNA"/>
</dbReference>
<keyword evidence="6" id="KW-0067">ATP-binding</keyword>
<dbReference type="PANTHER" id="PTHR48082:SF2">
    <property type="entry name" value="ATP SYNTHASE SUBUNIT ALPHA, MITOCHONDRIAL"/>
    <property type="match status" value="1"/>
</dbReference>
<keyword evidence="9" id="KW-0472">Membrane</keyword>
<sequence length="509" mass="57434">MKNPIVTAIFDYVVEISGNYEYQQNQIFCLKNSKQDIKMMLISSTTDRAFCLASAGVNDLLIGSEVVAIHESEKVKTPKDIFGKIINTNNDVLYPINEKFTQGYYKHENNIFNNDNKLLDYEPLEQQLYTGYINIDLLIPIGRGQRELIIGDRRTGKTHIALNTIINQKGKGIKCIYVAIGQQQSQVTAAYKLLKENGAMDYTIIIDASSSNPYEQYLAPYIGMTHAENICPEEDVLIVFDNLTNHANIVREIALLTNKPVGKEAFPGDMFYTHSRLLERSGKFKNKYSITALPIIQTVENDITSLVASNVISITDGQIVTNSELFAAGKIPAVDIDLSVSRIGGNVQKAHIARVASEVGKLYKSYKRQIKLSSLKYDLNDDISQLISNGILAERMFIQKGVSSYSENAMFMTSKLVTWGFLSEIKDLPLVLKFVDKFIEKNKQANELFNNLLSNKQNNDEIAKNFFKYSLDQFSKANKLDWKLNSNDKFLPLDQSKLVEIYNEITGVK</sequence>
<evidence type="ECO:0000256" key="5">
    <source>
        <dbReference type="ARBA" id="ARBA00022781"/>
    </source>
</evidence>
<dbReference type="PROSITE" id="PS00152">
    <property type="entry name" value="ATPASE_ALPHA_BETA"/>
    <property type="match status" value="1"/>
</dbReference>
<organism evidence="14 15">
    <name type="scientific">Mycoplasmopsis pullorum</name>
    <dbReference type="NCBI Taxonomy" id="48003"/>
    <lineage>
        <taxon>Bacteria</taxon>
        <taxon>Bacillati</taxon>
        <taxon>Mycoplasmatota</taxon>
        <taxon>Mycoplasmoidales</taxon>
        <taxon>Metamycoplasmataceae</taxon>
        <taxon>Mycoplasmopsis</taxon>
    </lineage>
</organism>
<dbReference type="OrthoDB" id="9803053at2"/>
<keyword evidence="7" id="KW-1278">Translocase</keyword>
<dbReference type="Proteomes" id="UP000184322">
    <property type="component" value="Chromosome"/>
</dbReference>
<keyword evidence="11" id="KW-0066">ATP synthesis</keyword>
<evidence type="ECO:0000256" key="7">
    <source>
        <dbReference type="ARBA" id="ARBA00022967"/>
    </source>
</evidence>
<proteinExistence type="inferred from homology"/>
<keyword evidence="5" id="KW-0375">Hydrogen ion transport</keyword>
<evidence type="ECO:0000256" key="11">
    <source>
        <dbReference type="ARBA" id="ARBA00023310"/>
    </source>
</evidence>
<evidence type="ECO:0000259" key="13">
    <source>
        <dbReference type="Pfam" id="PF00006"/>
    </source>
</evidence>
<evidence type="ECO:0000256" key="12">
    <source>
        <dbReference type="ARBA" id="ARBA00026013"/>
    </source>
</evidence>
<name>A0A1L4FRY9_9BACT</name>
<keyword evidence="4" id="KW-0547">Nucleotide-binding</keyword>
<evidence type="ECO:0000256" key="9">
    <source>
        <dbReference type="ARBA" id="ARBA00023136"/>
    </source>
</evidence>
<comment type="subcellular location">
    <subcellularLocation>
        <location evidence="1">Membrane</location>
    </subcellularLocation>
</comment>
<dbReference type="NCBIfam" id="NF005523">
    <property type="entry name" value="PRK07165.1"/>
    <property type="match status" value="1"/>
</dbReference>
<keyword evidence="3" id="KW-0813">Transport</keyword>
<keyword evidence="15" id="KW-1185">Reference proteome</keyword>
<dbReference type="Pfam" id="PF00006">
    <property type="entry name" value="ATP-synt_ab"/>
    <property type="match status" value="1"/>
</dbReference>
<evidence type="ECO:0000256" key="1">
    <source>
        <dbReference type="ARBA" id="ARBA00004370"/>
    </source>
</evidence>
<evidence type="ECO:0000256" key="10">
    <source>
        <dbReference type="ARBA" id="ARBA00023196"/>
    </source>
</evidence>
<dbReference type="Gene3D" id="3.40.50.12240">
    <property type="match status" value="1"/>
</dbReference>
<dbReference type="SUPFAM" id="SSF52540">
    <property type="entry name" value="P-loop containing nucleoside triphosphate hydrolases"/>
    <property type="match status" value="1"/>
</dbReference>
<protein>
    <submittedName>
        <fullName evidence="14">ATP F0F1 synthase subunit alpha</fullName>
    </submittedName>
</protein>
<dbReference type="GO" id="GO:0005524">
    <property type="term" value="F:ATP binding"/>
    <property type="evidence" value="ECO:0007669"/>
    <property type="project" value="UniProtKB-KW"/>
</dbReference>
<dbReference type="RefSeq" id="WP_073372374.1">
    <property type="nucleotide sequence ID" value="NZ_CP017813.1"/>
</dbReference>
<evidence type="ECO:0000256" key="6">
    <source>
        <dbReference type="ARBA" id="ARBA00022840"/>
    </source>
</evidence>
<feature type="domain" description="ATPase F1/V1/A1 complex alpha/beta subunit nucleotide-binding" evidence="13">
    <location>
        <begin position="133"/>
        <end position="341"/>
    </location>
</feature>
<dbReference type="PANTHER" id="PTHR48082">
    <property type="entry name" value="ATP SYNTHASE SUBUNIT ALPHA, MITOCHONDRIAL"/>
    <property type="match status" value="1"/>
</dbReference>
<evidence type="ECO:0000313" key="14">
    <source>
        <dbReference type="EMBL" id="APJ38371.1"/>
    </source>
</evidence>
<dbReference type="GO" id="GO:0045259">
    <property type="term" value="C:proton-transporting ATP synthase complex"/>
    <property type="evidence" value="ECO:0007669"/>
    <property type="project" value="UniProtKB-KW"/>
</dbReference>